<evidence type="ECO:0000259" key="1">
    <source>
        <dbReference type="Pfam" id="PF03724"/>
    </source>
</evidence>
<dbReference type="RefSeq" id="WP_003848853.1">
    <property type="nucleotide sequence ID" value="NZ_CP009244.1"/>
</dbReference>
<evidence type="ECO:0000313" key="2">
    <source>
        <dbReference type="EMBL" id="EFG80774.1"/>
    </source>
</evidence>
<dbReference type="Proteomes" id="UP000006015">
    <property type="component" value="Unassembled WGS sequence"/>
</dbReference>
<dbReference type="InterPro" id="IPR038670">
    <property type="entry name" value="HslJ-like_sf"/>
</dbReference>
<dbReference type="Pfam" id="PF03724">
    <property type="entry name" value="META"/>
    <property type="match status" value="1"/>
</dbReference>
<gene>
    <name evidence="2" type="ORF">HMPREF0281_02142</name>
</gene>
<dbReference type="EMBL" id="ADNS01000027">
    <property type="protein sequence ID" value="EFG80774.1"/>
    <property type="molecule type" value="Genomic_DNA"/>
</dbReference>
<evidence type="ECO:0000313" key="3">
    <source>
        <dbReference type="Proteomes" id="UP000006015"/>
    </source>
</evidence>
<protein>
    <submittedName>
        <fullName evidence="2">META domain protein</fullName>
    </submittedName>
</protein>
<reference evidence="2 3" key="1">
    <citation type="submission" date="2010-04" db="EMBL/GenBank/DDBJ databases">
        <authorList>
            <person name="Weinstock G."/>
            <person name="Sodergren E."/>
            <person name="Clifton S."/>
            <person name="Fulton L."/>
            <person name="Fulton B."/>
            <person name="Courtney L."/>
            <person name="Fronick C."/>
            <person name="Harrison M."/>
            <person name="Strong C."/>
            <person name="Farmer C."/>
            <person name="Delahaunty K."/>
            <person name="Markovic C."/>
            <person name="Hall O."/>
            <person name="Minx P."/>
            <person name="Tomlinson C."/>
            <person name="Mitreva M."/>
            <person name="Hou S."/>
            <person name="Wollam A."/>
            <person name="Pepin K.H."/>
            <person name="Johnson M."/>
            <person name="Bhonagiri V."/>
            <person name="Zhang X."/>
            <person name="Suruliraj S."/>
            <person name="Warren W."/>
            <person name="Chinwalla A."/>
            <person name="Mardis E.R."/>
            <person name="Wilson R.K."/>
        </authorList>
    </citation>
    <scope>NUCLEOTIDE SEQUENCE [LARGE SCALE GENOMIC DNA]</scope>
    <source>
        <strain evidence="2 3">DSM 20306</strain>
    </source>
</reference>
<keyword evidence="3" id="KW-1185">Reference proteome</keyword>
<dbReference type="Gene3D" id="2.40.128.270">
    <property type="match status" value="1"/>
</dbReference>
<comment type="caution">
    <text evidence="2">The sequence shown here is derived from an EMBL/GenBank/DDBJ whole genome shotgun (WGS) entry which is preliminary data.</text>
</comment>
<proteinExistence type="predicted"/>
<name>A0ABN0ADB9_CORAM</name>
<dbReference type="InterPro" id="IPR005184">
    <property type="entry name" value="DUF306_Meta_HslJ"/>
</dbReference>
<organism evidence="2 3">
    <name type="scientific">Corynebacterium ammoniagenes DSM 20306</name>
    <dbReference type="NCBI Taxonomy" id="649754"/>
    <lineage>
        <taxon>Bacteria</taxon>
        <taxon>Bacillati</taxon>
        <taxon>Actinomycetota</taxon>
        <taxon>Actinomycetes</taxon>
        <taxon>Mycobacteriales</taxon>
        <taxon>Corynebacteriaceae</taxon>
        <taxon>Corynebacterium</taxon>
    </lineage>
</organism>
<feature type="domain" description="DUF306" evidence="1">
    <location>
        <begin position="16"/>
        <end position="78"/>
    </location>
</feature>
<sequence>MNSLDAFEGFWGSEKPGQPNLVLAADDAFSGTVAGTDGCNRLAGRWRLDGGVVRFTQMASTMMYCEGVDTWLSQAASAEVRGKTMYVFDRGGSSIGTLACRS</sequence>
<accession>A0ABN0ADB9</accession>